<dbReference type="SUPFAM" id="SSF48150">
    <property type="entry name" value="DNA-glycosylase"/>
    <property type="match status" value="1"/>
</dbReference>
<dbReference type="InterPro" id="IPR011257">
    <property type="entry name" value="DNA_glycosylase"/>
</dbReference>
<dbReference type="HOGENOM" id="CLU_095594_0_0_11"/>
<reference evidence="1 2" key="1">
    <citation type="submission" date="2011-05" db="EMBL/GenBank/DDBJ databases">
        <title>Whole genome sequence of Microlunatus phosphovorus NM-1.</title>
        <authorList>
            <person name="Hosoyama A."/>
            <person name="Sasaki K."/>
            <person name="Harada T."/>
            <person name="Igarashi R."/>
            <person name="Kawakoshi A."/>
            <person name="Sasagawa M."/>
            <person name="Fukada J."/>
            <person name="Nakamura S."/>
            <person name="Katano Y."/>
            <person name="Hanada S."/>
            <person name="Kamagata Y."/>
            <person name="Nakamura N."/>
            <person name="Yamazaki S."/>
            <person name="Fujita N."/>
        </authorList>
    </citation>
    <scope>NUCLEOTIDE SEQUENCE [LARGE SCALE GENOMIC DNA]</scope>
    <source>
        <strain evidence="2">ATCC 700054 / DSM 10555 / JCM 9379 / NBRC 101784 / NCIMB 13414 / VKM Ac-1990 / NM-1</strain>
    </source>
</reference>
<evidence type="ECO:0008006" key="3">
    <source>
        <dbReference type="Google" id="ProtNLM"/>
    </source>
</evidence>
<dbReference type="KEGG" id="mph:MLP_52620"/>
<accession>F5XIN8</accession>
<dbReference type="EMBL" id="AP012204">
    <property type="protein sequence ID" value="BAK38276.1"/>
    <property type="molecule type" value="Genomic_DNA"/>
</dbReference>
<proteinExistence type="predicted"/>
<gene>
    <name evidence="1" type="ordered locus">MLP_52620</name>
</gene>
<evidence type="ECO:0000313" key="1">
    <source>
        <dbReference type="EMBL" id="BAK38276.1"/>
    </source>
</evidence>
<dbReference type="Proteomes" id="UP000007947">
    <property type="component" value="Chromosome"/>
</dbReference>
<keyword evidence="2" id="KW-1185">Reference proteome</keyword>
<dbReference type="AlphaFoldDB" id="F5XIN8"/>
<dbReference type="GO" id="GO:0003906">
    <property type="term" value="F:DNA-(apurinic or apyrimidinic site) endonuclease activity"/>
    <property type="evidence" value="ECO:0007669"/>
    <property type="project" value="InterPro"/>
</dbReference>
<protein>
    <recommendedName>
        <fullName evidence="3">HhH-GPD domain-containing protein</fullName>
    </recommendedName>
</protein>
<name>F5XIN8_MICPN</name>
<sequence length="272" mass="30194">MTSIIALPSASVPLTVDVDHPCSVPEPIGRDVVLVSRDWSRYLQWWDATRFATPAFWVELTRQRARPITYQIGKTLLEEVGVCMLGGYGITERMASAAFHRVREEGLLTGKPVTEEAVAAVLSAPFQLPGSQRAVHYRFPRSKGRRLAAVIDTLHRSEPPGTDEPRLLRDWLLTLPGVGPKTASWIVRNMTRTDLVAVIDVHIRRAGIVAGLFDPAWRLPRDYNHFETAFVVWARIGGVPTADLDACIWSELAALGPAARTLFSVKHLSDLD</sequence>
<dbReference type="Gene3D" id="1.10.340.30">
    <property type="entry name" value="Hypothetical protein, domain 2"/>
    <property type="match status" value="1"/>
</dbReference>
<evidence type="ECO:0000313" key="2">
    <source>
        <dbReference type="Proteomes" id="UP000007947"/>
    </source>
</evidence>
<dbReference type="eggNOG" id="COG1059">
    <property type="taxonomic scope" value="Bacteria"/>
</dbReference>
<dbReference type="STRING" id="1032480.MLP_52620"/>
<organism evidence="1 2">
    <name type="scientific">Microlunatus phosphovorus (strain ATCC 700054 / DSM 10555 / JCM 9379 / NBRC 101784 / NCIMB 13414 / VKM Ac-1990 / NM-1)</name>
    <dbReference type="NCBI Taxonomy" id="1032480"/>
    <lineage>
        <taxon>Bacteria</taxon>
        <taxon>Bacillati</taxon>
        <taxon>Actinomycetota</taxon>
        <taxon>Actinomycetes</taxon>
        <taxon>Propionibacteriales</taxon>
        <taxon>Propionibacteriaceae</taxon>
        <taxon>Microlunatus</taxon>
    </lineage>
</organism>
<dbReference type="GO" id="GO:0016799">
    <property type="term" value="F:hydrolase activity, hydrolyzing N-glycosyl compounds"/>
    <property type="evidence" value="ECO:0007669"/>
    <property type="project" value="InterPro"/>
</dbReference>
<dbReference type="RefSeq" id="WP_013866088.1">
    <property type="nucleotide sequence ID" value="NC_015635.1"/>
</dbReference>
<dbReference type="GO" id="GO:0006281">
    <property type="term" value="P:DNA repair"/>
    <property type="evidence" value="ECO:0007669"/>
    <property type="project" value="UniProtKB-KW"/>
</dbReference>